<keyword evidence="1" id="KW-0233">DNA recombination</keyword>
<dbReference type="Proteomes" id="UP000324927">
    <property type="component" value="Unassembled WGS sequence"/>
</dbReference>
<sequence>MFCHLSRSGAGERMSPAAVRRVVERCTGEANPLAVGFSGHSLHVGAAQDLLAAGVDLPGLMQAGRWSSPVMPARYNEHLRAMRGVMARVRRGKGKRQ</sequence>
<dbReference type="InterPro" id="IPR013762">
    <property type="entry name" value="Integrase-like_cat_sf"/>
</dbReference>
<organism evidence="2 3">
    <name type="scientific">Azospirillum lipoferum</name>
    <dbReference type="NCBI Taxonomy" id="193"/>
    <lineage>
        <taxon>Bacteria</taxon>
        <taxon>Pseudomonadati</taxon>
        <taxon>Pseudomonadota</taxon>
        <taxon>Alphaproteobacteria</taxon>
        <taxon>Rhodospirillales</taxon>
        <taxon>Azospirillaceae</taxon>
        <taxon>Azospirillum</taxon>
    </lineage>
</organism>
<comment type="caution">
    <text evidence="2">The sequence shown here is derived from an EMBL/GenBank/DDBJ whole genome shotgun (WGS) entry which is preliminary data.</text>
</comment>
<gene>
    <name evidence="2" type="ORF">FZ942_26160</name>
</gene>
<accession>A0A5A9GIA5</accession>
<dbReference type="AlphaFoldDB" id="A0A5A9GIA5"/>
<dbReference type="OrthoDB" id="5513193at2"/>
<dbReference type="InterPro" id="IPR011010">
    <property type="entry name" value="DNA_brk_join_enz"/>
</dbReference>
<dbReference type="GO" id="GO:0006310">
    <property type="term" value="P:DNA recombination"/>
    <property type="evidence" value="ECO:0007669"/>
    <property type="project" value="UniProtKB-KW"/>
</dbReference>
<dbReference type="GO" id="GO:0003677">
    <property type="term" value="F:DNA binding"/>
    <property type="evidence" value="ECO:0007669"/>
    <property type="project" value="InterPro"/>
</dbReference>
<name>A0A5A9GIA5_AZOLI</name>
<proteinExistence type="predicted"/>
<dbReference type="GO" id="GO:0015074">
    <property type="term" value="P:DNA integration"/>
    <property type="evidence" value="ECO:0007669"/>
    <property type="project" value="InterPro"/>
</dbReference>
<dbReference type="Gene3D" id="1.10.443.10">
    <property type="entry name" value="Intergrase catalytic core"/>
    <property type="match status" value="1"/>
</dbReference>
<reference evidence="2 3" key="1">
    <citation type="submission" date="2019-08" db="EMBL/GenBank/DDBJ databases">
        <authorList>
            <person name="Grouzdev D."/>
            <person name="Tikhonova E."/>
            <person name="Kravchenko I."/>
        </authorList>
    </citation>
    <scope>NUCLEOTIDE SEQUENCE [LARGE SCALE GENOMIC DNA]</scope>
    <source>
        <strain evidence="2 3">59b</strain>
    </source>
</reference>
<evidence type="ECO:0000256" key="1">
    <source>
        <dbReference type="ARBA" id="ARBA00023172"/>
    </source>
</evidence>
<evidence type="ECO:0000313" key="2">
    <source>
        <dbReference type="EMBL" id="KAA0593009.1"/>
    </source>
</evidence>
<keyword evidence="3" id="KW-1185">Reference proteome</keyword>
<evidence type="ECO:0000313" key="3">
    <source>
        <dbReference type="Proteomes" id="UP000324927"/>
    </source>
</evidence>
<dbReference type="SUPFAM" id="SSF56349">
    <property type="entry name" value="DNA breaking-rejoining enzymes"/>
    <property type="match status" value="1"/>
</dbReference>
<dbReference type="EMBL" id="VTTN01000013">
    <property type="protein sequence ID" value="KAA0593009.1"/>
    <property type="molecule type" value="Genomic_DNA"/>
</dbReference>
<protein>
    <submittedName>
        <fullName evidence="2">Tyrosine-type recombinase/integrase</fullName>
    </submittedName>
</protein>